<evidence type="ECO:0000313" key="1">
    <source>
        <dbReference type="EMBL" id="KAK7028632.1"/>
    </source>
</evidence>
<dbReference type="EMBL" id="JAWWNJ010000028">
    <property type="protein sequence ID" value="KAK7028632.1"/>
    <property type="molecule type" value="Genomic_DNA"/>
</dbReference>
<evidence type="ECO:0000313" key="2">
    <source>
        <dbReference type="Proteomes" id="UP001362999"/>
    </source>
</evidence>
<reference evidence="1 2" key="1">
    <citation type="journal article" date="2024" name="J Genomics">
        <title>Draft genome sequencing and assembly of Favolaschia claudopus CIRM-BRFM 2984 isolated from oak limbs.</title>
        <authorList>
            <person name="Navarro D."/>
            <person name="Drula E."/>
            <person name="Chaduli D."/>
            <person name="Cazenave R."/>
            <person name="Ahrendt S."/>
            <person name="Wang J."/>
            <person name="Lipzen A."/>
            <person name="Daum C."/>
            <person name="Barry K."/>
            <person name="Grigoriev I.V."/>
            <person name="Favel A."/>
            <person name="Rosso M.N."/>
            <person name="Martin F."/>
        </authorList>
    </citation>
    <scope>NUCLEOTIDE SEQUENCE [LARGE SCALE GENOMIC DNA]</scope>
    <source>
        <strain evidence="1 2">CIRM-BRFM 2984</strain>
    </source>
</reference>
<dbReference type="AlphaFoldDB" id="A0AAW0BQ21"/>
<organism evidence="1 2">
    <name type="scientific">Favolaschia claudopus</name>
    <dbReference type="NCBI Taxonomy" id="2862362"/>
    <lineage>
        <taxon>Eukaryota</taxon>
        <taxon>Fungi</taxon>
        <taxon>Dikarya</taxon>
        <taxon>Basidiomycota</taxon>
        <taxon>Agaricomycotina</taxon>
        <taxon>Agaricomycetes</taxon>
        <taxon>Agaricomycetidae</taxon>
        <taxon>Agaricales</taxon>
        <taxon>Marasmiineae</taxon>
        <taxon>Mycenaceae</taxon>
        <taxon>Favolaschia</taxon>
    </lineage>
</organism>
<dbReference type="Proteomes" id="UP001362999">
    <property type="component" value="Unassembled WGS sequence"/>
</dbReference>
<sequence length="227" mass="26129">MKTTLVRTPTEPMDQNVGTGQVRALIRSVYDAWALLSCEAEAMGPWKWRIMPGVMEDLVCEGKTDPEKGKKADHRWLWYNGNNEERMNGEGKKRNYGRFHHRYPSLVAHPPWKPLVLRSTLNPLRVDGWRVFEGVMVERKCFFAICFGMVVGVDVFPMRQEGVGKRKEGGSFVTCRITVRLSLLKELGSMYAPGEKRALHNCQKYFMGYHLNYLKISDLILFAVWGL</sequence>
<comment type="caution">
    <text evidence="1">The sequence shown here is derived from an EMBL/GenBank/DDBJ whole genome shotgun (WGS) entry which is preliminary data.</text>
</comment>
<protein>
    <submittedName>
        <fullName evidence="1">Uncharacterized protein</fullName>
    </submittedName>
</protein>
<gene>
    <name evidence="1" type="ORF">R3P38DRAFT_2776333</name>
</gene>
<proteinExistence type="predicted"/>
<name>A0AAW0BQ21_9AGAR</name>
<keyword evidence="2" id="KW-1185">Reference proteome</keyword>
<accession>A0AAW0BQ21</accession>